<dbReference type="RefSeq" id="WP_111921221.1">
    <property type="nucleotide sequence ID" value="NZ_JAHLNT010000004.1"/>
</dbReference>
<accession>A0A2X2VRH8</accession>
<evidence type="ECO:0000313" key="2">
    <source>
        <dbReference type="Proteomes" id="UP000250223"/>
    </source>
</evidence>
<dbReference type="AlphaFoldDB" id="A0A2X2VRH8"/>
<dbReference type="Proteomes" id="UP000250223">
    <property type="component" value="Unassembled WGS sequence"/>
</dbReference>
<proteinExistence type="predicted"/>
<sequence length="504" mass="58547">MAIEEKFYYVEGNTSVRDIIKNLTKEITQNAGIYKWELIYPTTADEIKDFSLIKATTSYGENFYARLERAAVIAPNSYEQGLLDKEKYSKPFTENEIVLLNRYMEAMDYTTSEKNLIKKDIEALTEEQLVELQELRMRKNITNDRELALLKKYYNGESLSSSEQNELDTFRKAHNLNAQELKDWTEMKTNRKLYTDTIIRIMYKQYNNLQLTSYEESSLANYRQQMELTQSEKERLALLKGQMDNRNHMYITIGKEIHKTNRIVDVDGEQTEVEVTDLIEESCSVPSRLAWYKKLPDEIGTWLPVQYWLNVTKDAVNIVLRGDPSADNYPYNNYLTSYAYIGALKPMEDSAYTDDKYNFGVTTSSDIAPFFSKKFGERTATGITDVCMVANKIGMPMQPHYAGFYTTHSFMDKCNTEGSRWNHKKHQFSDITLVHPVDMERGKMINVLAGDASAIYDMDKLVYKKDTDDEENFKKFKITAPYSFLNNTANNLYCLAIRCYKTAE</sequence>
<gene>
    <name evidence="1" type="ORF">NCTC13028_00619</name>
</gene>
<reference evidence="1 2" key="1">
    <citation type="submission" date="2018-06" db="EMBL/GenBank/DDBJ databases">
        <authorList>
            <consortium name="Pathogen Informatics"/>
            <person name="Doyle S."/>
        </authorList>
    </citation>
    <scope>NUCLEOTIDE SEQUENCE [LARGE SCALE GENOMIC DNA]</scope>
    <source>
        <strain evidence="1 2">NCTC13028</strain>
    </source>
</reference>
<organism evidence="1 2">
    <name type="scientific">Clostridium cochlearium</name>
    <dbReference type="NCBI Taxonomy" id="1494"/>
    <lineage>
        <taxon>Bacteria</taxon>
        <taxon>Bacillati</taxon>
        <taxon>Bacillota</taxon>
        <taxon>Clostridia</taxon>
        <taxon>Eubacteriales</taxon>
        <taxon>Clostridiaceae</taxon>
        <taxon>Clostridium</taxon>
    </lineage>
</organism>
<evidence type="ECO:0000313" key="1">
    <source>
        <dbReference type="EMBL" id="SQB33642.1"/>
    </source>
</evidence>
<name>A0A2X2VRH8_CLOCO</name>
<dbReference type="EMBL" id="UAWC01000001">
    <property type="protein sequence ID" value="SQB33642.1"/>
    <property type="molecule type" value="Genomic_DNA"/>
</dbReference>
<protein>
    <submittedName>
        <fullName evidence="1">Uncharacterized protein</fullName>
    </submittedName>
</protein>